<evidence type="ECO:0000313" key="2">
    <source>
        <dbReference type="EMBL" id="PGH00736.1"/>
    </source>
</evidence>
<sequence length="126" mass="13986">MVQPQPRILINCSPTMPNRKRKSSQVTTPNIPTKPGREMYSSSRYQVITKKPGFGASQSGWLCRDLGNEVITTSSSLLVQITTKAPVWDLLAGGQLLYALKNRILNDEQHLAEMVAFRGPPPQSCF</sequence>
<dbReference type="STRING" id="2060905.A0A2B7WVA4"/>
<name>A0A2B7WVA4_9EURO</name>
<reference evidence="2 3" key="1">
    <citation type="submission" date="2017-10" db="EMBL/GenBank/DDBJ databases">
        <title>Comparative genomics in systemic dimorphic fungi from Ajellomycetaceae.</title>
        <authorList>
            <person name="Munoz J.F."/>
            <person name="Mcewen J.G."/>
            <person name="Clay O.K."/>
            <person name="Cuomo C.A."/>
        </authorList>
    </citation>
    <scope>NUCLEOTIDE SEQUENCE [LARGE SCALE GENOMIC DNA]</scope>
    <source>
        <strain evidence="2 3">UAMH130</strain>
    </source>
</reference>
<evidence type="ECO:0000256" key="1">
    <source>
        <dbReference type="SAM" id="MobiDB-lite"/>
    </source>
</evidence>
<comment type="caution">
    <text evidence="2">The sequence shown here is derived from an EMBL/GenBank/DDBJ whole genome shotgun (WGS) entry which is preliminary data.</text>
</comment>
<keyword evidence="3" id="KW-1185">Reference proteome</keyword>
<dbReference type="AlphaFoldDB" id="A0A2B7WVA4"/>
<dbReference type="Proteomes" id="UP000224080">
    <property type="component" value="Unassembled WGS sequence"/>
</dbReference>
<accession>A0A2B7WVA4</accession>
<evidence type="ECO:0000313" key="3">
    <source>
        <dbReference type="Proteomes" id="UP000224080"/>
    </source>
</evidence>
<dbReference type="OrthoDB" id="5979581at2759"/>
<protein>
    <submittedName>
        <fullName evidence="2">Uncharacterized protein</fullName>
    </submittedName>
</protein>
<proteinExistence type="predicted"/>
<feature type="region of interest" description="Disordered" evidence="1">
    <location>
        <begin position="13"/>
        <end position="39"/>
    </location>
</feature>
<dbReference type="EMBL" id="PDNC01000081">
    <property type="protein sequence ID" value="PGH00736.1"/>
    <property type="molecule type" value="Genomic_DNA"/>
</dbReference>
<organism evidence="2 3">
    <name type="scientific">Blastomyces parvus</name>
    <dbReference type="NCBI Taxonomy" id="2060905"/>
    <lineage>
        <taxon>Eukaryota</taxon>
        <taxon>Fungi</taxon>
        <taxon>Dikarya</taxon>
        <taxon>Ascomycota</taxon>
        <taxon>Pezizomycotina</taxon>
        <taxon>Eurotiomycetes</taxon>
        <taxon>Eurotiomycetidae</taxon>
        <taxon>Onygenales</taxon>
        <taxon>Ajellomycetaceae</taxon>
        <taxon>Blastomyces</taxon>
    </lineage>
</organism>
<gene>
    <name evidence="2" type="ORF">GX51_05617</name>
</gene>